<dbReference type="OrthoDB" id="1334205at2759"/>
<dbReference type="GO" id="GO:0030246">
    <property type="term" value="F:carbohydrate binding"/>
    <property type="evidence" value="ECO:0007669"/>
    <property type="project" value="InterPro"/>
</dbReference>
<feature type="signal peptide" evidence="11">
    <location>
        <begin position="1"/>
        <end position="19"/>
    </location>
</feature>
<keyword evidence="6" id="KW-0256">Endoplasmic reticulum</keyword>
<evidence type="ECO:0000313" key="17">
    <source>
        <dbReference type="Proteomes" id="UP000182334"/>
    </source>
</evidence>
<dbReference type="AlphaFoldDB" id="A0A1L0DHM8"/>
<accession>A0A1L0DHM8</accession>
<keyword evidence="17" id="KW-1185">Reference proteome</keyword>
<comment type="subcellular location">
    <subcellularLocation>
        <location evidence="1">Endoplasmic reticulum</location>
    </subcellularLocation>
</comment>
<keyword evidence="7" id="KW-0325">Glycoprotein</keyword>
<dbReference type="InterPro" id="IPR000322">
    <property type="entry name" value="Glyco_hydro_31_TIM"/>
</dbReference>
<keyword evidence="5 10" id="KW-0378">Hydrolase</keyword>
<dbReference type="SUPFAM" id="SSF51445">
    <property type="entry name" value="(Trans)glycosidases"/>
    <property type="match status" value="1"/>
</dbReference>
<dbReference type="GO" id="GO:0017177">
    <property type="term" value="C:glucosidase II complex"/>
    <property type="evidence" value="ECO:0007669"/>
    <property type="project" value="TreeGrafter"/>
</dbReference>
<evidence type="ECO:0000256" key="9">
    <source>
        <dbReference type="ARBA" id="ARBA00042895"/>
    </source>
</evidence>
<dbReference type="InterPro" id="IPR017853">
    <property type="entry name" value="GH"/>
</dbReference>
<dbReference type="InterPro" id="IPR013780">
    <property type="entry name" value="Glyco_hydro_b"/>
</dbReference>
<dbReference type="InterPro" id="IPR025887">
    <property type="entry name" value="Glyco_hydro_31_N_dom"/>
</dbReference>
<evidence type="ECO:0000256" key="11">
    <source>
        <dbReference type="SAM" id="SignalP"/>
    </source>
</evidence>
<protein>
    <recommendedName>
        <fullName evidence="9">Glucosidase II subunit alpha</fullName>
    </recommendedName>
</protein>
<dbReference type="CDD" id="cd14752">
    <property type="entry name" value="GH31_N"/>
    <property type="match status" value="1"/>
</dbReference>
<comment type="pathway">
    <text evidence="2">Glycan metabolism; N-glycan metabolism.</text>
</comment>
<feature type="domain" description="Glycoside hydrolase family 31 TIM barrel" evidence="12">
    <location>
        <begin position="352"/>
        <end position="682"/>
    </location>
</feature>
<feature type="chain" id="PRO_5012521129" description="Glucosidase II subunit alpha" evidence="11">
    <location>
        <begin position="20"/>
        <end position="926"/>
    </location>
</feature>
<dbReference type="InterPro" id="IPR048395">
    <property type="entry name" value="Glyco_hydro_31_C"/>
</dbReference>
<sequence>MKYFQIVILWSISFLRVWAVKEELFKNCDNSGFCARNRHYAQQIQHFDSPYFVSPDSIHVGEKAINGIIYKKLPLQSLVALPFELSVVKGESIRFKIDEDRQFTKGKLTTRRYNEASKAAFDAHESEKYESLVSQNIDITANDISLSFGQELHYKAVLLFSPLKLILYRHDVIQVIVNEQNFLNIEHYREELDNVNNIWPDLELDFDMFKDSFEDSKKDSIPLGPESVAIDINFHDYKHVYGIPEHADSFSLKSTVGSKWPYRLFNVDIFEYETDSRMPMYGAIPLMVAVKPDDSVGVFWLNAADTFVDIDKSDSVRTHWISENGLLDVILLMAETPAGINGKYGQLTGNVALPQEFALGYHQCRWNYNDEKDVLEVNSNMDKYRIPYDTIWLDIEYTEKKKYFTWNKDTFGHPFEMLETLDHTGRNLVVIVDPHLKTEYEVSNYVAKHKLAINDFKNETYKGHCWPGESVWIDSLNPKAQVYWDQLFENSNSNKFIGENTNVHLWNDMNEPSFFNGPETSSEKDNLHYGDWEHRSVHNLWGKSFHDLTYHSLTKRLELTSRQRPFILTRSYFSGSQRTAAMWTGDNMAKWEYLKISIPMVLTSNVAGMPFAGADVGGFFGDPSKELLTRWYQTGIWYPFFRAHAHIDSRRREPWIAGEPYTSIMRDAVRLRYALLPTLYTLFYEASITGAPIWKPIVYENPGNPDTYAIDDQFFLGNSGLLVKPVTEEDATVVEIYVPDDNHYYDFTNGQAELGYPLEISQPGIYSKEVKLSDIPLLIKGGHLFFTRSRYRRSSRLMRNDPYQLVIALDKDGHAVGQLYMDDGESFDYKQGKFTLVSIAADKHSIEGLSISEDKEYGRQNQLQIEKITVLGITDKIESVEVTQSGQTQNVRFVQKNGLVELLNAQIMVAGEWHVALNSALAHDEL</sequence>
<dbReference type="InterPro" id="IPR033403">
    <property type="entry name" value="DUF5110"/>
</dbReference>
<dbReference type="EMBL" id="LT635758">
    <property type="protein sequence ID" value="SGZ51902.1"/>
    <property type="molecule type" value="Genomic_DNA"/>
</dbReference>
<keyword evidence="4 11" id="KW-0732">Signal</keyword>
<evidence type="ECO:0000256" key="1">
    <source>
        <dbReference type="ARBA" id="ARBA00004240"/>
    </source>
</evidence>
<evidence type="ECO:0000259" key="14">
    <source>
        <dbReference type="Pfam" id="PF17137"/>
    </source>
</evidence>
<dbReference type="STRING" id="45354.A0A1L0DHM8"/>
<dbReference type="Gene3D" id="3.20.20.80">
    <property type="entry name" value="Glycosidases"/>
    <property type="match status" value="2"/>
</dbReference>
<dbReference type="InterPro" id="IPR011013">
    <property type="entry name" value="Gal_mutarotase_sf_dom"/>
</dbReference>
<reference evidence="16 17" key="1">
    <citation type="submission" date="2016-10" db="EMBL/GenBank/DDBJ databases">
        <authorList>
            <person name="de Groot N.N."/>
        </authorList>
    </citation>
    <scope>NUCLEOTIDE SEQUENCE [LARGE SCALE GENOMIC DNA]</scope>
    <source>
        <strain evidence="16 17">CBS 141442</strain>
    </source>
</reference>
<dbReference type="GO" id="GO:0090599">
    <property type="term" value="F:alpha-glucosidase activity"/>
    <property type="evidence" value="ECO:0007669"/>
    <property type="project" value="TreeGrafter"/>
</dbReference>
<feature type="domain" description="Glycosyl hydrolase family 31 C-terminal" evidence="15">
    <location>
        <begin position="690"/>
        <end position="783"/>
    </location>
</feature>
<dbReference type="Proteomes" id="UP000182334">
    <property type="component" value="Chromosome III"/>
</dbReference>
<evidence type="ECO:0000259" key="13">
    <source>
        <dbReference type="Pfam" id="PF13802"/>
    </source>
</evidence>
<name>A0A1L0DHM8_9ASCO</name>
<dbReference type="PANTHER" id="PTHR22762:SF54">
    <property type="entry name" value="BCDNA.GH04962"/>
    <property type="match status" value="1"/>
</dbReference>
<dbReference type="GO" id="GO:0006491">
    <property type="term" value="P:N-glycan processing"/>
    <property type="evidence" value="ECO:0007669"/>
    <property type="project" value="TreeGrafter"/>
</dbReference>
<evidence type="ECO:0000256" key="4">
    <source>
        <dbReference type="ARBA" id="ARBA00022729"/>
    </source>
</evidence>
<dbReference type="Gene3D" id="2.60.40.1180">
    <property type="entry name" value="Golgi alpha-mannosidase II"/>
    <property type="match status" value="2"/>
</dbReference>
<dbReference type="Gene3D" id="2.60.40.1760">
    <property type="entry name" value="glycosyl hydrolase (family 31)"/>
    <property type="match status" value="1"/>
</dbReference>
<dbReference type="SUPFAM" id="SSF74650">
    <property type="entry name" value="Galactose mutarotase-like"/>
    <property type="match status" value="1"/>
</dbReference>
<dbReference type="Pfam" id="PF01055">
    <property type="entry name" value="Glyco_hydro_31_2nd"/>
    <property type="match status" value="1"/>
</dbReference>
<dbReference type="Pfam" id="PF13802">
    <property type="entry name" value="Gal_mutarotas_2"/>
    <property type="match status" value="1"/>
</dbReference>
<dbReference type="SUPFAM" id="SSF51011">
    <property type="entry name" value="Glycosyl hydrolase domain"/>
    <property type="match status" value="1"/>
</dbReference>
<evidence type="ECO:0000256" key="6">
    <source>
        <dbReference type="ARBA" id="ARBA00022824"/>
    </source>
</evidence>
<evidence type="ECO:0000256" key="10">
    <source>
        <dbReference type="RuleBase" id="RU361185"/>
    </source>
</evidence>
<evidence type="ECO:0000256" key="3">
    <source>
        <dbReference type="ARBA" id="ARBA00007806"/>
    </source>
</evidence>
<dbReference type="Pfam" id="PF21365">
    <property type="entry name" value="Glyco_hydro_31_3rd"/>
    <property type="match status" value="1"/>
</dbReference>
<dbReference type="CDD" id="cd06603">
    <property type="entry name" value="GH31_GANC_GANAB_alpha"/>
    <property type="match status" value="1"/>
</dbReference>
<comment type="similarity">
    <text evidence="3 10">Belongs to the glycosyl hydrolase 31 family.</text>
</comment>
<evidence type="ECO:0000256" key="7">
    <source>
        <dbReference type="ARBA" id="ARBA00023180"/>
    </source>
</evidence>
<gene>
    <name evidence="16" type="ORF">SAMEA4029010_CIC11G00000004061</name>
</gene>
<keyword evidence="8 10" id="KW-0326">Glycosidase</keyword>
<organism evidence="16 17">
    <name type="scientific">Sungouiella intermedia</name>
    <dbReference type="NCBI Taxonomy" id="45354"/>
    <lineage>
        <taxon>Eukaryota</taxon>
        <taxon>Fungi</taxon>
        <taxon>Dikarya</taxon>
        <taxon>Ascomycota</taxon>
        <taxon>Saccharomycotina</taxon>
        <taxon>Pichiomycetes</taxon>
        <taxon>Metschnikowiaceae</taxon>
        <taxon>Sungouiella</taxon>
    </lineage>
</organism>
<evidence type="ECO:0000259" key="15">
    <source>
        <dbReference type="Pfam" id="PF21365"/>
    </source>
</evidence>
<dbReference type="PANTHER" id="PTHR22762">
    <property type="entry name" value="ALPHA-GLUCOSIDASE"/>
    <property type="match status" value="1"/>
</dbReference>
<feature type="domain" description="DUF5110" evidence="14">
    <location>
        <begin position="806"/>
        <end position="851"/>
    </location>
</feature>
<dbReference type="Pfam" id="PF17137">
    <property type="entry name" value="DUF5110"/>
    <property type="match status" value="1"/>
</dbReference>
<feature type="domain" description="Glycoside hydrolase family 31 N-terminal" evidence="13">
    <location>
        <begin position="82"/>
        <end position="309"/>
    </location>
</feature>
<dbReference type="GO" id="GO:0005975">
    <property type="term" value="P:carbohydrate metabolic process"/>
    <property type="evidence" value="ECO:0007669"/>
    <property type="project" value="InterPro"/>
</dbReference>
<evidence type="ECO:0000256" key="8">
    <source>
        <dbReference type="ARBA" id="ARBA00023295"/>
    </source>
</evidence>
<evidence type="ECO:0000256" key="2">
    <source>
        <dbReference type="ARBA" id="ARBA00004833"/>
    </source>
</evidence>
<evidence type="ECO:0000259" key="12">
    <source>
        <dbReference type="Pfam" id="PF01055"/>
    </source>
</evidence>
<evidence type="ECO:0000313" key="16">
    <source>
        <dbReference type="EMBL" id="SGZ51902.1"/>
    </source>
</evidence>
<proteinExistence type="inferred from homology"/>
<evidence type="ECO:0000256" key="5">
    <source>
        <dbReference type="ARBA" id="ARBA00022801"/>
    </source>
</evidence>